<dbReference type="Pfam" id="PF04212">
    <property type="entry name" value="MIT"/>
    <property type="match status" value="1"/>
</dbReference>
<evidence type="ECO:0000256" key="2">
    <source>
        <dbReference type="ARBA" id="ARBA00022670"/>
    </source>
</evidence>
<name>A0ABM1TRD3_LIMPO</name>
<evidence type="ECO:0000256" key="1">
    <source>
        <dbReference type="ARBA" id="ARBA00007623"/>
    </source>
</evidence>
<dbReference type="InterPro" id="IPR038765">
    <property type="entry name" value="Papain-like_cys_pep_sf"/>
</dbReference>
<dbReference type="Gene3D" id="3.90.70.10">
    <property type="entry name" value="Cysteine proteinases"/>
    <property type="match status" value="1"/>
</dbReference>
<feature type="active site" evidence="5">
    <location>
        <position position="420"/>
    </location>
</feature>
<dbReference type="Gene3D" id="1.20.58.80">
    <property type="entry name" value="Phosphotransferase system, lactose/cellobiose-type IIA subunit"/>
    <property type="match status" value="1"/>
</dbReference>
<evidence type="ECO:0000256" key="5">
    <source>
        <dbReference type="PROSITE-ProRule" id="PRU00239"/>
    </source>
</evidence>
<dbReference type="SMART" id="SM00230">
    <property type="entry name" value="CysPc"/>
    <property type="match status" value="1"/>
</dbReference>
<feature type="active site" evidence="5">
    <location>
        <position position="440"/>
    </location>
</feature>
<dbReference type="SMART" id="SM00745">
    <property type="entry name" value="MIT"/>
    <property type="match status" value="1"/>
</dbReference>
<dbReference type="PRINTS" id="PR00704">
    <property type="entry name" value="CALPAIN"/>
</dbReference>
<feature type="compositionally biased region" description="Low complexity" evidence="6">
    <location>
        <begin position="119"/>
        <end position="153"/>
    </location>
</feature>
<organism evidence="8 9">
    <name type="scientific">Limulus polyphemus</name>
    <name type="common">Atlantic horseshoe crab</name>
    <dbReference type="NCBI Taxonomy" id="6850"/>
    <lineage>
        <taxon>Eukaryota</taxon>
        <taxon>Metazoa</taxon>
        <taxon>Ecdysozoa</taxon>
        <taxon>Arthropoda</taxon>
        <taxon>Chelicerata</taxon>
        <taxon>Merostomata</taxon>
        <taxon>Xiphosura</taxon>
        <taxon>Limulidae</taxon>
        <taxon>Limulus</taxon>
    </lineage>
</organism>
<comment type="similarity">
    <text evidence="1">Belongs to the peptidase C2 family.</text>
</comment>
<proteinExistence type="inferred from homology"/>
<evidence type="ECO:0000256" key="4">
    <source>
        <dbReference type="ARBA" id="ARBA00022807"/>
    </source>
</evidence>
<feature type="active site" evidence="5">
    <location>
        <position position="252"/>
    </location>
</feature>
<dbReference type="PROSITE" id="PS50203">
    <property type="entry name" value="CALPAIN_CAT"/>
    <property type="match status" value="1"/>
</dbReference>
<keyword evidence="3 5" id="KW-0378">Hydrolase</keyword>
<dbReference type="CDD" id="cd00044">
    <property type="entry name" value="CysPc"/>
    <property type="match status" value="1"/>
</dbReference>
<protein>
    <submittedName>
        <fullName evidence="9">Calpain-7-like</fullName>
    </submittedName>
</protein>
<keyword evidence="8" id="KW-1185">Reference proteome</keyword>
<feature type="domain" description="Calpain catalytic" evidence="7">
    <location>
        <begin position="201"/>
        <end position="502"/>
    </location>
</feature>
<evidence type="ECO:0000313" key="8">
    <source>
        <dbReference type="Proteomes" id="UP000694941"/>
    </source>
</evidence>
<feature type="region of interest" description="Disordered" evidence="6">
    <location>
        <begin position="102"/>
        <end position="162"/>
    </location>
</feature>
<dbReference type="PANTHER" id="PTHR46143">
    <property type="entry name" value="CALPAIN-7"/>
    <property type="match status" value="1"/>
</dbReference>
<dbReference type="GeneID" id="106474424"/>
<evidence type="ECO:0000256" key="6">
    <source>
        <dbReference type="SAM" id="MobiDB-lite"/>
    </source>
</evidence>
<dbReference type="InterPro" id="IPR036181">
    <property type="entry name" value="MIT_dom_sf"/>
</dbReference>
<reference evidence="9" key="1">
    <citation type="submission" date="2025-08" db="UniProtKB">
        <authorList>
            <consortium name="RefSeq"/>
        </authorList>
    </citation>
    <scope>IDENTIFICATION</scope>
    <source>
        <tissue evidence="9">Muscle</tissue>
    </source>
</reference>
<evidence type="ECO:0000256" key="3">
    <source>
        <dbReference type="ARBA" id="ARBA00022801"/>
    </source>
</evidence>
<dbReference type="SUPFAM" id="SSF116846">
    <property type="entry name" value="MIT domain"/>
    <property type="match status" value="1"/>
</dbReference>
<keyword evidence="4 5" id="KW-0788">Thiol protease</keyword>
<gene>
    <name evidence="9" type="primary">LOC106474424</name>
</gene>
<keyword evidence="2 5" id="KW-0645">Protease</keyword>
<dbReference type="SUPFAM" id="SSF54001">
    <property type="entry name" value="Cysteine proteinases"/>
    <property type="match status" value="1"/>
</dbReference>
<dbReference type="Pfam" id="PF00648">
    <property type="entry name" value="Peptidase_C2"/>
    <property type="match status" value="1"/>
</dbReference>
<dbReference type="Proteomes" id="UP000694941">
    <property type="component" value="Unplaced"/>
</dbReference>
<evidence type="ECO:0000259" key="7">
    <source>
        <dbReference type="PROSITE" id="PS50203"/>
    </source>
</evidence>
<dbReference type="RefSeq" id="XP_022258439.1">
    <property type="nucleotide sequence ID" value="XM_022402731.1"/>
</dbReference>
<dbReference type="PANTHER" id="PTHR46143:SF1">
    <property type="entry name" value="CALPAIN-7"/>
    <property type="match status" value="1"/>
</dbReference>
<dbReference type="InterPro" id="IPR051297">
    <property type="entry name" value="PalB/RIM13"/>
</dbReference>
<dbReference type="InterPro" id="IPR022684">
    <property type="entry name" value="Calpain_cysteine_protease"/>
</dbReference>
<accession>A0ABM1TRD3</accession>
<dbReference type="InterPro" id="IPR001300">
    <property type="entry name" value="Peptidase_C2_calpain_cat"/>
</dbReference>
<dbReference type="InterPro" id="IPR007330">
    <property type="entry name" value="MIT_dom"/>
</dbReference>
<sequence length="513" mass="58895">MNIKEKAQEYLGRAEALIKQKDAVQPAQEQKNVHQQELERAQFLLHQAFDEDSDGNKEEAVELYSQAVELCLKARKQTQDAALQKNLTKLAEQALERAEALKGVKEKKGEPSLLTSTKPVSPLPSRSRVVPPLGIGSLSLNTSSSSSEGSQSSRQTGPQVCGRDTYTKEELEVLRLTSIINGREYVPFMLVDLRERYAYPLPFSDKDGKLTLSHKQKNNFNKWVRPEDISANPKLIEMIDCFSIKQTIVSDCSFVASLAISALYEKRFKRRIITSIIYPQNRQGEPVYNPCGKYIVKLHINGVRRKVIIDDKLPLGRNGELLCSYSNNRNEFWVSLLEKSYLKVMGGYDFPGSNSNIDLHALTGWIPERIPIRPNDSEFNKENVFKMLFDRHHKGDVLVTMATGEMSDVEAERTGLVPTHAYAMLDVREIMSKQLFLLKNPWSHVRWKGNFSELDTRNWTPKLQEALKYDPRNAKMFDNGVFWIDYESICRFYDIIYLNWNPNLFKYTFALHQ</sequence>
<evidence type="ECO:0000313" key="9">
    <source>
        <dbReference type="RefSeq" id="XP_022258439.1"/>
    </source>
</evidence>